<gene>
    <name evidence="2" type="ORF">DDQ68_01650</name>
</gene>
<dbReference type="KEGG" id="hnv:DDQ68_01650"/>
<dbReference type="Proteomes" id="UP000245999">
    <property type="component" value="Chromosome"/>
</dbReference>
<dbReference type="GO" id="GO:0003677">
    <property type="term" value="F:DNA binding"/>
    <property type="evidence" value="ECO:0007669"/>
    <property type="project" value="InterPro"/>
</dbReference>
<dbReference type="PANTHER" id="PTHR34322">
    <property type="entry name" value="TRANSPOSASE, Y1_TNP DOMAIN-CONTAINING"/>
    <property type="match status" value="1"/>
</dbReference>
<name>A0A2Z3GKE3_9BACT</name>
<sequence>MYLHPGQLHHLYNRGNNSEQVFYTPEHYHYFLRKVRAHLLPTGRLLAYCLMPKHFHLLFEPAGTDPRGELAKQGLGRVLGSYAQGLNQERHRTGSLFQKRTKAKPLETDPHGRYPLTCLHYLHQNPLRARLVAHLADWPYSSYRDYAGLRQGTLCPLDYGRQLLDLPPGPAFITESARQIPTEWATHLLY</sequence>
<dbReference type="Gene3D" id="3.30.70.1290">
    <property type="entry name" value="Transposase IS200-like"/>
    <property type="match status" value="1"/>
</dbReference>
<feature type="domain" description="Transposase IS200-like" evidence="1">
    <location>
        <begin position="4"/>
        <end position="125"/>
    </location>
</feature>
<dbReference type="OrthoDB" id="9788881at2"/>
<organism evidence="2 3">
    <name type="scientific">Hymenobacter nivis</name>
    <dbReference type="NCBI Taxonomy" id="1850093"/>
    <lineage>
        <taxon>Bacteria</taxon>
        <taxon>Pseudomonadati</taxon>
        <taxon>Bacteroidota</taxon>
        <taxon>Cytophagia</taxon>
        <taxon>Cytophagales</taxon>
        <taxon>Hymenobacteraceae</taxon>
        <taxon>Hymenobacter</taxon>
    </lineage>
</organism>
<accession>A0A2Z3GKE3</accession>
<evidence type="ECO:0000313" key="2">
    <source>
        <dbReference type="EMBL" id="AWM31606.1"/>
    </source>
</evidence>
<dbReference type="RefSeq" id="WP_109652523.1">
    <property type="nucleotide sequence ID" value="NZ_CP029145.1"/>
</dbReference>
<dbReference type="GO" id="GO:0004803">
    <property type="term" value="F:transposase activity"/>
    <property type="evidence" value="ECO:0007669"/>
    <property type="project" value="InterPro"/>
</dbReference>
<dbReference type="GO" id="GO:0006313">
    <property type="term" value="P:DNA transposition"/>
    <property type="evidence" value="ECO:0007669"/>
    <property type="project" value="InterPro"/>
</dbReference>
<keyword evidence="3" id="KW-1185">Reference proteome</keyword>
<dbReference type="AlphaFoldDB" id="A0A2Z3GKE3"/>
<dbReference type="SUPFAM" id="SSF143422">
    <property type="entry name" value="Transposase IS200-like"/>
    <property type="match status" value="1"/>
</dbReference>
<evidence type="ECO:0000259" key="1">
    <source>
        <dbReference type="SMART" id="SM01321"/>
    </source>
</evidence>
<proteinExistence type="predicted"/>
<protein>
    <submittedName>
        <fullName evidence="2">Transposase</fullName>
    </submittedName>
</protein>
<dbReference type="PANTHER" id="PTHR34322:SF2">
    <property type="entry name" value="TRANSPOSASE IS200-LIKE DOMAIN-CONTAINING PROTEIN"/>
    <property type="match status" value="1"/>
</dbReference>
<dbReference type="InterPro" id="IPR002686">
    <property type="entry name" value="Transposase_17"/>
</dbReference>
<evidence type="ECO:0000313" key="3">
    <source>
        <dbReference type="Proteomes" id="UP000245999"/>
    </source>
</evidence>
<dbReference type="EMBL" id="CP029145">
    <property type="protein sequence ID" value="AWM31606.1"/>
    <property type="molecule type" value="Genomic_DNA"/>
</dbReference>
<dbReference type="SMART" id="SM01321">
    <property type="entry name" value="Y1_Tnp"/>
    <property type="match status" value="1"/>
</dbReference>
<reference evidence="3" key="1">
    <citation type="submission" date="2018-04" db="EMBL/GenBank/DDBJ databases">
        <title>Complete genome of Antarctic heterotrophic bacterium Hymenobacter nivis.</title>
        <authorList>
            <person name="Terashima M."/>
        </authorList>
    </citation>
    <scope>NUCLEOTIDE SEQUENCE [LARGE SCALE GENOMIC DNA]</scope>
    <source>
        <strain evidence="3">NBRC 111535</strain>
    </source>
</reference>
<dbReference type="InterPro" id="IPR036515">
    <property type="entry name" value="Transposase_17_sf"/>
</dbReference>